<dbReference type="EMBL" id="AWWV01011348">
    <property type="protein sequence ID" value="OMO72793.1"/>
    <property type="molecule type" value="Genomic_DNA"/>
</dbReference>
<reference evidence="1 2" key="1">
    <citation type="submission" date="2013-09" db="EMBL/GenBank/DDBJ databases">
        <title>Corchorus capsularis genome sequencing.</title>
        <authorList>
            <person name="Alam M."/>
            <person name="Haque M.S."/>
            <person name="Islam M.S."/>
            <person name="Emdad E.M."/>
            <person name="Islam M.M."/>
            <person name="Ahmed B."/>
            <person name="Halim A."/>
            <person name="Hossen Q.M.M."/>
            <person name="Hossain M.Z."/>
            <person name="Ahmed R."/>
            <person name="Khan M.M."/>
            <person name="Islam R."/>
            <person name="Rashid M.M."/>
            <person name="Khan S.A."/>
            <person name="Rahman M.S."/>
            <person name="Alam M."/>
        </authorList>
    </citation>
    <scope>NUCLEOTIDE SEQUENCE [LARGE SCALE GENOMIC DNA]</scope>
    <source>
        <strain evidence="2">cv. CVL-1</strain>
        <tissue evidence="1">Whole seedling</tissue>
    </source>
</reference>
<dbReference type="Proteomes" id="UP000188268">
    <property type="component" value="Unassembled WGS sequence"/>
</dbReference>
<keyword evidence="2" id="KW-1185">Reference proteome</keyword>
<name>A0A1R3HR25_COCAP</name>
<comment type="caution">
    <text evidence="1">The sequence shown here is derived from an EMBL/GenBank/DDBJ whole genome shotgun (WGS) entry which is preliminary data.</text>
</comment>
<protein>
    <submittedName>
        <fullName evidence="1">Uncharacterized protein</fullName>
    </submittedName>
</protein>
<gene>
    <name evidence="1" type="ORF">CCACVL1_17586</name>
</gene>
<evidence type="ECO:0000313" key="2">
    <source>
        <dbReference type="Proteomes" id="UP000188268"/>
    </source>
</evidence>
<sequence length="50" mass="5552">MPAQTPYARKVASVGNHASAEKTHFASKLASADEINLCWENVFCWQLCLN</sequence>
<evidence type="ECO:0000313" key="1">
    <source>
        <dbReference type="EMBL" id="OMO72793.1"/>
    </source>
</evidence>
<organism evidence="1 2">
    <name type="scientific">Corchorus capsularis</name>
    <name type="common">Jute</name>
    <dbReference type="NCBI Taxonomy" id="210143"/>
    <lineage>
        <taxon>Eukaryota</taxon>
        <taxon>Viridiplantae</taxon>
        <taxon>Streptophyta</taxon>
        <taxon>Embryophyta</taxon>
        <taxon>Tracheophyta</taxon>
        <taxon>Spermatophyta</taxon>
        <taxon>Magnoliopsida</taxon>
        <taxon>eudicotyledons</taxon>
        <taxon>Gunneridae</taxon>
        <taxon>Pentapetalae</taxon>
        <taxon>rosids</taxon>
        <taxon>malvids</taxon>
        <taxon>Malvales</taxon>
        <taxon>Malvaceae</taxon>
        <taxon>Grewioideae</taxon>
        <taxon>Apeibeae</taxon>
        <taxon>Corchorus</taxon>
    </lineage>
</organism>
<dbReference type="Gramene" id="OMO72793">
    <property type="protein sequence ID" value="OMO72793"/>
    <property type="gene ID" value="CCACVL1_17586"/>
</dbReference>
<dbReference type="AlphaFoldDB" id="A0A1R3HR25"/>
<proteinExistence type="predicted"/>
<accession>A0A1R3HR25</accession>